<protein>
    <recommendedName>
        <fullName evidence="7 9">Phenylacetate-coenzyme A ligase</fullName>
        <ecNumber evidence="6 9">6.2.1.30</ecNumber>
    </recommendedName>
    <alternativeName>
        <fullName evidence="8 9">Phenylacetyl-CoA ligase</fullName>
    </alternativeName>
</protein>
<evidence type="ECO:0000256" key="5">
    <source>
        <dbReference type="ARBA" id="ARBA00061566"/>
    </source>
</evidence>
<dbReference type="UniPathway" id="UPA00930"/>
<sequence>MLDIAERGASLDPIETASQSDLAALQLERMRWSLTHAYENVKFYKDSFDEAGVHPDDLQDLSDLAKFPFTTKQDLRDHYPFGMFAVPREEICRIHASSGTTGKPTVVGYTKKDIETWASVVARSIRAAGGKAGDKVHIAYGYGLFTGGLGAHYGAEAAGCTVIPMSGGMTERQVRLIEDFKPEIIMVTPSYMLSILDEYRKEGLDPRKSSIKIGIFGAEPWTNSMREEIEQAFDMHAVDIYGLSEVMGPGVAQECVETKDGLHIWEDHFYPEIIDPVTGDVLPDGSEGELVFTTLTKEGLPIIRYRTRDLTRLLPGTARKMRRMEKITGRSDDMMIVRGVNVFPTQIEEQMLRCEGLSPHYQIELRREGRMDKLMVNVEATEAAQNEAERKASAKELAVHVKNNIGISVGVDVGLPNSIERSQGKAKRVVDLRPKEE</sequence>
<reference evidence="12 13" key="1">
    <citation type="journal article" date="2016" name="Front. Microbiol.">
        <title>Comparative Genomic Analysis Reveals a Diverse Repertoire of Genes Involved in Prokaryote-Eukaryote Interactions within the Pseudovibrio Genus.</title>
        <authorList>
            <person name="Romano S."/>
            <person name="Fernandez-Guerra A."/>
            <person name="Reen F.J."/>
            <person name="Glockner F.O."/>
            <person name="Crowley S.P."/>
            <person name="O'Sullivan O."/>
            <person name="Cotter P.D."/>
            <person name="Adams C."/>
            <person name="Dobson A.D."/>
            <person name="O'Gara F."/>
        </authorList>
    </citation>
    <scope>NUCLEOTIDE SEQUENCE [LARGE SCALE GENOMIC DNA]</scope>
    <source>
        <strain evidence="12 13">Ad2</strain>
    </source>
</reference>
<evidence type="ECO:0000256" key="9">
    <source>
        <dbReference type="PIRNR" id="PIRNR006444"/>
    </source>
</evidence>
<dbReference type="Pfam" id="PF00501">
    <property type="entry name" value="AMP-binding"/>
    <property type="match status" value="1"/>
</dbReference>
<dbReference type="GO" id="GO:0000166">
    <property type="term" value="F:nucleotide binding"/>
    <property type="evidence" value="ECO:0007669"/>
    <property type="project" value="UniProtKB-KW"/>
</dbReference>
<comment type="pathway">
    <text evidence="4 9">Aromatic compound metabolism; phenylacetate degradation.</text>
</comment>
<dbReference type="InterPro" id="IPR042099">
    <property type="entry name" value="ANL_N_sf"/>
</dbReference>
<keyword evidence="13" id="KW-1185">Reference proteome</keyword>
<dbReference type="CDD" id="cd05913">
    <property type="entry name" value="PaaK"/>
    <property type="match status" value="1"/>
</dbReference>
<dbReference type="SUPFAM" id="SSF56801">
    <property type="entry name" value="Acetyl-CoA synthetase-like"/>
    <property type="match status" value="1"/>
</dbReference>
<dbReference type="PIRSF" id="PIRSF006444">
    <property type="entry name" value="PaaK"/>
    <property type="match status" value="1"/>
</dbReference>
<evidence type="ECO:0000256" key="3">
    <source>
        <dbReference type="ARBA" id="ARBA00022741"/>
    </source>
</evidence>
<evidence type="ECO:0000256" key="1">
    <source>
        <dbReference type="ARBA" id="ARBA00011245"/>
    </source>
</evidence>
<evidence type="ECO:0000259" key="11">
    <source>
        <dbReference type="Pfam" id="PF14535"/>
    </source>
</evidence>
<dbReference type="PANTHER" id="PTHR43439">
    <property type="entry name" value="PHENYLACETATE-COENZYME A LIGASE"/>
    <property type="match status" value="1"/>
</dbReference>
<comment type="caution">
    <text evidence="12">The sequence shown here is derived from an EMBL/GenBank/DDBJ whole genome shotgun (WGS) entry which is preliminary data.</text>
</comment>
<dbReference type="InterPro" id="IPR049623">
    <property type="entry name" value="PA_CoA_lig_proteobact_actino"/>
</dbReference>
<dbReference type="NCBIfam" id="TIGR02155">
    <property type="entry name" value="PA_CoA_ligase"/>
    <property type="match status" value="1"/>
</dbReference>
<dbReference type="InterPro" id="IPR045851">
    <property type="entry name" value="AMP-bd_C_sf"/>
</dbReference>
<keyword evidence="2 9" id="KW-0436">Ligase</keyword>
<feature type="domain" description="AMP-dependent ligase C-terminal" evidence="11">
    <location>
        <begin position="339"/>
        <end position="433"/>
    </location>
</feature>
<comment type="similarity">
    <text evidence="5 9">Belongs to the phenylacetyl-CoA ligase family.</text>
</comment>
<dbReference type="EC" id="6.2.1.30" evidence="6 9"/>
<evidence type="ECO:0000256" key="2">
    <source>
        <dbReference type="ARBA" id="ARBA00022598"/>
    </source>
</evidence>
<gene>
    <name evidence="12" type="primary">paaK</name>
    <name evidence="12" type="ORF">PsAD2_02499</name>
</gene>
<name>A0A165YMC6_9HYPH</name>
<dbReference type="OrthoDB" id="580775at2"/>
<dbReference type="Proteomes" id="UP000076577">
    <property type="component" value="Unassembled WGS sequence"/>
</dbReference>
<dbReference type="Gene3D" id="3.40.50.12780">
    <property type="entry name" value="N-terminal domain of ligase-like"/>
    <property type="match status" value="1"/>
</dbReference>
<evidence type="ECO:0000259" key="10">
    <source>
        <dbReference type="Pfam" id="PF00501"/>
    </source>
</evidence>
<organism evidence="12 13">
    <name type="scientific">Pseudovibrio axinellae</name>
    <dbReference type="NCBI Taxonomy" id="989403"/>
    <lineage>
        <taxon>Bacteria</taxon>
        <taxon>Pseudomonadati</taxon>
        <taxon>Pseudomonadota</taxon>
        <taxon>Alphaproteobacteria</taxon>
        <taxon>Hyphomicrobiales</taxon>
        <taxon>Stappiaceae</taxon>
        <taxon>Pseudovibrio</taxon>
    </lineage>
</organism>
<evidence type="ECO:0000256" key="8">
    <source>
        <dbReference type="ARBA" id="ARBA00075111"/>
    </source>
</evidence>
<evidence type="ECO:0000256" key="4">
    <source>
        <dbReference type="ARBA" id="ARBA00060591"/>
    </source>
</evidence>
<feature type="domain" description="AMP-dependent synthetase/ligase" evidence="10">
    <location>
        <begin position="85"/>
        <end position="292"/>
    </location>
</feature>
<dbReference type="InterPro" id="IPR051414">
    <property type="entry name" value="Adenylate-forming_Reductase"/>
</dbReference>
<proteinExistence type="inferred from homology"/>
<dbReference type="InterPro" id="IPR011880">
    <property type="entry name" value="PA_CoA_ligase"/>
</dbReference>
<comment type="catalytic activity">
    <reaction evidence="9">
        <text>2-phenylacetate + ATP + CoA = phenylacetyl-CoA + AMP + diphosphate</text>
        <dbReference type="Rhea" id="RHEA:20956"/>
        <dbReference type="ChEBI" id="CHEBI:18401"/>
        <dbReference type="ChEBI" id="CHEBI:30616"/>
        <dbReference type="ChEBI" id="CHEBI:33019"/>
        <dbReference type="ChEBI" id="CHEBI:57287"/>
        <dbReference type="ChEBI" id="CHEBI:57390"/>
        <dbReference type="ChEBI" id="CHEBI:456215"/>
        <dbReference type="EC" id="6.2.1.30"/>
    </reaction>
</comment>
<dbReference type="RefSeq" id="WP_068006246.1">
    <property type="nucleotide sequence ID" value="NZ_FOFM01000001.1"/>
</dbReference>
<dbReference type="Pfam" id="PF14535">
    <property type="entry name" value="AMP-binding_C_2"/>
    <property type="match status" value="1"/>
</dbReference>
<evidence type="ECO:0000313" key="12">
    <source>
        <dbReference type="EMBL" id="KZL18981.1"/>
    </source>
</evidence>
<dbReference type="STRING" id="989403.SAMN05421798_101542"/>
<evidence type="ECO:0000256" key="7">
    <source>
        <dbReference type="ARBA" id="ARBA00068695"/>
    </source>
</evidence>
<dbReference type="InterPro" id="IPR000873">
    <property type="entry name" value="AMP-dep_synth/lig_dom"/>
</dbReference>
<dbReference type="Gene3D" id="3.30.300.30">
    <property type="match status" value="1"/>
</dbReference>
<keyword evidence="3 9" id="KW-0547">Nucleotide-binding</keyword>
<dbReference type="InterPro" id="IPR028154">
    <property type="entry name" value="AMP-dep_Lig_C"/>
</dbReference>
<dbReference type="PANTHER" id="PTHR43439:SF1">
    <property type="entry name" value="PHENYLACETATE-COENZYME A LIGASE"/>
    <property type="match status" value="1"/>
</dbReference>
<dbReference type="GO" id="GO:0047475">
    <property type="term" value="F:phenylacetate-CoA ligase activity"/>
    <property type="evidence" value="ECO:0007669"/>
    <property type="project" value="UniProtKB-EC"/>
</dbReference>
<evidence type="ECO:0000313" key="13">
    <source>
        <dbReference type="Proteomes" id="UP000076577"/>
    </source>
</evidence>
<comment type="function">
    <text evidence="9">Catalyzes the activation of phenylacetic acid (PA) to phenylacetyl-CoA (PA-CoA).</text>
</comment>
<accession>A0A165YMC6</accession>
<comment type="subunit">
    <text evidence="1">Monomer.</text>
</comment>
<dbReference type="PATRIC" id="fig|989403.3.peg.2661"/>
<dbReference type="FunFam" id="3.40.50.12780:FF:000016">
    <property type="entry name" value="Phenylacetate-coenzyme A ligase"/>
    <property type="match status" value="1"/>
</dbReference>
<dbReference type="GO" id="GO:0010124">
    <property type="term" value="P:phenylacetate catabolic process"/>
    <property type="evidence" value="ECO:0007669"/>
    <property type="project" value="UniProtKB-UniRule"/>
</dbReference>
<dbReference type="AlphaFoldDB" id="A0A165YMC6"/>
<dbReference type="EMBL" id="LMCB01000017">
    <property type="protein sequence ID" value="KZL18981.1"/>
    <property type="molecule type" value="Genomic_DNA"/>
</dbReference>
<evidence type="ECO:0000256" key="6">
    <source>
        <dbReference type="ARBA" id="ARBA00066629"/>
    </source>
</evidence>